<evidence type="ECO:0000313" key="8">
    <source>
        <dbReference type="EMBL" id="AZS18120.1"/>
    </source>
</evidence>
<evidence type="ECO:0000256" key="2">
    <source>
        <dbReference type="ARBA" id="ARBA00009399"/>
    </source>
</evidence>
<evidence type="ECO:0000313" key="9">
    <source>
        <dbReference type="Proteomes" id="UP000270678"/>
    </source>
</evidence>
<feature type="transmembrane region" description="Helical" evidence="6">
    <location>
        <begin position="34"/>
        <end position="53"/>
    </location>
</feature>
<comment type="similarity">
    <text evidence="2">Belongs to the GtrA family.</text>
</comment>
<evidence type="ECO:0000256" key="5">
    <source>
        <dbReference type="ARBA" id="ARBA00023136"/>
    </source>
</evidence>
<dbReference type="GO" id="GO:0005886">
    <property type="term" value="C:plasma membrane"/>
    <property type="evidence" value="ECO:0007669"/>
    <property type="project" value="TreeGrafter"/>
</dbReference>
<keyword evidence="3 6" id="KW-0812">Transmembrane</keyword>
<evidence type="ECO:0000256" key="3">
    <source>
        <dbReference type="ARBA" id="ARBA00022692"/>
    </source>
</evidence>
<name>A0A3S9V6E0_9BACL</name>
<keyword evidence="5 6" id="KW-0472">Membrane</keyword>
<protein>
    <submittedName>
        <fullName evidence="8">GtrA family protein</fullName>
    </submittedName>
</protein>
<dbReference type="Pfam" id="PF04138">
    <property type="entry name" value="GtrA_DPMS_TM"/>
    <property type="match status" value="1"/>
</dbReference>
<dbReference type="Proteomes" id="UP000270678">
    <property type="component" value="Chromosome"/>
</dbReference>
<evidence type="ECO:0000256" key="4">
    <source>
        <dbReference type="ARBA" id="ARBA00022989"/>
    </source>
</evidence>
<feature type="transmembrane region" description="Helical" evidence="6">
    <location>
        <begin position="7"/>
        <end position="28"/>
    </location>
</feature>
<dbReference type="KEGG" id="plut:EI981_04085"/>
<evidence type="ECO:0000256" key="1">
    <source>
        <dbReference type="ARBA" id="ARBA00004141"/>
    </source>
</evidence>
<feature type="domain" description="GtrA/DPMS transmembrane" evidence="7">
    <location>
        <begin position="11"/>
        <end position="123"/>
    </location>
</feature>
<sequence length="143" mass="16098">MRDSLRSFIIFGLVGIVNTGVDIGVFALLTWWQLPWLAAQVIAYGCGVMNSFLMNRKWTFRQQGAFTKGLLRFILLNLLTLGVTSACMMFLHEQLGVLLWVSKGAATVLGVVLNFIGSRWWVFRAEPRSLEEVMVREQTGGEI</sequence>
<comment type="subcellular location">
    <subcellularLocation>
        <location evidence="1">Membrane</location>
        <topology evidence="1">Multi-pass membrane protein</topology>
    </subcellularLocation>
</comment>
<evidence type="ECO:0000259" key="7">
    <source>
        <dbReference type="Pfam" id="PF04138"/>
    </source>
</evidence>
<dbReference type="GO" id="GO:0000271">
    <property type="term" value="P:polysaccharide biosynthetic process"/>
    <property type="evidence" value="ECO:0007669"/>
    <property type="project" value="InterPro"/>
</dbReference>
<dbReference type="OrthoDB" id="9812049at2"/>
<feature type="transmembrane region" description="Helical" evidence="6">
    <location>
        <begin position="97"/>
        <end position="116"/>
    </location>
</feature>
<proteinExistence type="inferred from homology"/>
<dbReference type="PANTHER" id="PTHR38459:SF1">
    <property type="entry name" value="PROPHAGE BACTOPRENOL-LINKED GLUCOSE TRANSLOCASE HOMOLOG"/>
    <property type="match status" value="1"/>
</dbReference>
<keyword evidence="9" id="KW-1185">Reference proteome</keyword>
<dbReference type="PANTHER" id="PTHR38459">
    <property type="entry name" value="PROPHAGE BACTOPRENOL-LINKED GLUCOSE TRANSLOCASE HOMOLOG"/>
    <property type="match status" value="1"/>
</dbReference>
<organism evidence="8 9">
    <name type="scientific">Paenibacillus lutimineralis</name>
    <dbReference type="NCBI Taxonomy" id="2707005"/>
    <lineage>
        <taxon>Bacteria</taxon>
        <taxon>Bacillati</taxon>
        <taxon>Bacillota</taxon>
        <taxon>Bacilli</taxon>
        <taxon>Bacillales</taxon>
        <taxon>Paenibacillaceae</taxon>
        <taxon>Paenibacillus</taxon>
    </lineage>
</organism>
<dbReference type="AlphaFoldDB" id="A0A3S9V6E0"/>
<feature type="transmembrane region" description="Helical" evidence="6">
    <location>
        <begin position="73"/>
        <end position="91"/>
    </location>
</feature>
<evidence type="ECO:0000256" key="6">
    <source>
        <dbReference type="SAM" id="Phobius"/>
    </source>
</evidence>
<dbReference type="InterPro" id="IPR051401">
    <property type="entry name" value="GtrA_CellWall_Glycosyl"/>
</dbReference>
<accession>A0A3S9V6E0</accession>
<reference evidence="9" key="1">
    <citation type="submission" date="2018-12" db="EMBL/GenBank/DDBJ databases">
        <title>Complete genome sequence of Paenibacillus sp. MBLB1234.</title>
        <authorList>
            <person name="Nam Y.-D."/>
            <person name="Kang J."/>
            <person name="Chung W.-H."/>
            <person name="Park Y.S."/>
        </authorList>
    </citation>
    <scope>NUCLEOTIDE SEQUENCE [LARGE SCALE GENOMIC DNA]</scope>
    <source>
        <strain evidence="9">MBLB1234</strain>
    </source>
</reference>
<keyword evidence="4 6" id="KW-1133">Transmembrane helix</keyword>
<dbReference type="EMBL" id="CP034346">
    <property type="protein sequence ID" value="AZS18120.1"/>
    <property type="molecule type" value="Genomic_DNA"/>
</dbReference>
<gene>
    <name evidence="8" type="ORF">EI981_04085</name>
</gene>
<dbReference type="InterPro" id="IPR007267">
    <property type="entry name" value="GtrA_DPMS_TM"/>
</dbReference>